<evidence type="ECO:0000256" key="11">
    <source>
        <dbReference type="ARBA" id="ARBA00023180"/>
    </source>
</evidence>
<evidence type="ECO:0000256" key="12">
    <source>
        <dbReference type="SAM" id="Phobius"/>
    </source>
</evidence>
<accession>A0A2P6RY12</accession>
<comment type="similarity">
    <text evidence="2">Belongs to the RLP family.</text>
</comment>
<keyword evidence="4" id="KW-0433">Leucine-rich repeat</keyword>
<organism evidence="15 16">
    <name type="scientific">Rosa chinensis</name>
    <name type="common">China rose</name>
    <dbReference type="NCBI Taxonomy" id="74649"/>
    <lineage>
        <taxon>Eukaryota</taxon>
        <taxon>Viridiplantae</taxon>
        <taxon>Streptophyta</taxon>
        <taxon>Embryophyta</taxon>
        <taxon>Tracheophyta</taxon>
        <taxon>Spermatophyta</taxon>
        <taxon>Magnoliopsida</taxon>
        <taxon>eudicotyledons</taxon>
        <taxon>Gunneridae</taxon>
        <taxon>Pentapetalae</taxon>
        <taxon>rosids</taxon>
        <taxon>fabids</taxon>
        <taxon>Rosales</taxon>
        <taxon>Rosaceae</taxon>
        <taxon>Rosoideae</taxon>
        <taxon>Rosoideae incertae sedis</taxon>
        <taxon>Rosa</taxon>
    </lineage>
</organism>
<dbReference type="EMBL" id="PDCK01000040">
    <property type="protein sequence ID" value="PRQ51312.1"/>
    <property type="molecule type" value="Genomic_DNA"/>
</dbReference>
<keyword evidence="15" id="KW-0808">Transferase</keyword>
<evidence type="ECO:0000256" key="6">
    <source>
        <dbReference type="ARBA" id="ARBA00022729"/>
    </source>
</evidence>
<evidence type="ECO:0000256" key="8">
    <source>
        <dbReference type="ARBA" id="ARBA00022989"/>
    </source>
</evidence>
<keyword evidence="5 12" id="KW-0812">Transmembrane</keyword>
<keyword evidence="8 12" id="KW-1133">Transmembrane helix</keyword>
<dbReference type="FunFam" id="3.80.10.10:FF:000649">
    <property type="entry name" value="Leucine Rich Repeat family protein"/>
    <property type="match status" value="1"/>
</dbReference>
<sequence>MGHSTASFLLLSLLLLSGTSYHDTVTLGFCSADANVGCMDIERKALLKLREGLTDPSDRLSSWVGVDCCKWRGIGCNKTTGRVDSLNLRNPYVDVSESDDGTLPALGGEINPSLLVLKDLVYLDLSMNNFGGLELPSFIGSLEKITYLNLSGASFGGVIPANLGNLSKLLHLDLSNNAVESDLRWLSSLSSLQFLNLGGANLTKAAPYWLPTVNMLPSLLELHLPGCGLSILPPTLPHINFTSLLVLDLSANGFNSTFSPWLFNLTELVNLDLSRNNLNGELPETLGSLTHLKNLDLSENSDIRGQLPRNLGMLCDLQYLKLSINKVTGEITEFIDSLSICTNSSLERLDLGYNSLTGNLPNSLGLLKKLRYLTLRYNSFQGSIPESIGNLTSLEEFYLAGNKMGGISLKSENTWEGVITEAHFLKLRSLKDVSIQKASPNISLVFNIISKWIPPFKLRYLNLRSCQLGPKFPAWLRNQTELVTVVLNNAKIADTIPDWFWQLDLLLDELDVAYNQLGGKVPNSLRFSYPANADLSSNRFEGPLPLWSRNITTLYLRDNFFSGPIPSNIGDVMPSLSDLDISRNGLSGSIPLSLGNLSLLTTMVLSNNYLSGEIPHFWNNIPFLYIVDMSNNSLSGTIPRSMDSLGSLLYLILSSNNLSGVLPSLRNCTGMKSLDLGENKFFGNIPAWIGESMLSLLILRLSSNSFTGSIPSQLCGLSNLHILDLSHNNLSGHIPRCVGNLSGLKTSVFSDKDTSYLYQGKLKVVAKGRVQDFDPTLYLVNSLDLSNNNLSGEMPRELTSLIKLWTLNLSMNHLTGLMPSRIGSMESLETLDLSVNQLSGSIPQSMVSLTFLNHLNLSYNNLSGTIPTGNQFNSLVDPSIYEGNTALCGFPLPDCQVNGGTPQGPSGGGEDTGFKMWGFIISMVIGFVMGFWGVCGSLVISKPWRKTYFHFTDKMIVACIRKYQGAQEI</sequence>
<dbReference type="InterPro" id="IPR013210">
    <property type="entry name" value="LRR_N_plant-typ"/>
</dbReference>
<evidence type="ECO:0000256" key="13">
    <source>
        <dbReference type="SAM" id="SignalP"/>
    </source>
</evidence>
<feature type="signal peptide" evidence="13">
    <location>
        <begin position="1"/>
        <end position="21"/>
    </location>
</feature>
<dbReference type="PANTHER" id="PTHR48063">
    <property type="entry name" value="LRR RECEPTOR-LIKE KINASE"/>
    <property type="match status" value="1"/>
</dbReference>
<dbReference type="PANTHER" id="PTHR48063:SF81">
    <property type="entry name" value="LEUCINE-RICH REPEAT-CONTAINING N-TERMINAL PLANT-TYPE DOMAIN-CONTAINING PROTEIN"/>
    <property type="match status" value="1"/>
</dbReference>
<evidence type="ECO:0000256" key="9">
    <source>
        <dbReference type="ARBA" id="ARBA00023136"/>
    </source>
</evidence>
<dbReference type="SUPFAM" id="SSF52047">
    <property type="entry name" value="RNI-like"/>
    <property type="match status" value="2"/>
</dbReference>
<dbReference type="OMA" id="WNGVISE"/>
<proteinExistence type="inferred from homology"/>
<dbReference type="Pfam" id="PF00560">
    <property type="entry name" value="LRR_1"/>
    <property type="match status" value="9"/>
</dbReference>
<dbReference type="Pfam" id="PF08263">
    <property type="entry name" value="LRRNT_2"/>
    <property type="match status" value="1"/>
</dbReference>
<dbReference type="STRING" id="74649.A0A2P6RY12"/>
<keyword evidence="11" id="KW-0325">Glycoprotein</keyword>
<evidence type="ECO:0000256" key="2">
    <source>
        <dbReference type="ARBA" id="ARBA00009592"/>
    </source>
</evidence>
<feature type="chain" id="PRO_5015160923" evidence="13">
    <location>
        <begin position="22"/>
        <end position="969"/>
    </location>
</feature>
<comment type="subcellular location">
    <subcellularLocation>
        <location evidence="1">Cell membrane</location>
        <topology evidence="1">Single-pass type I membrane protein</topology>
    </subcellularLocation>
</comment>
<dbReference type="AlphaFoldDB" id="A0A2P6RY12"/>
<dbReference type="Proteomes" id="UP000238479">
    <property type="component" value="Chromosome 2"/>
</dbReference>
<evidence type="ECO:0000256" key="3">
    <source>
        <dbReference type="ARBA" id="ARBA00022475"/>
    </source>
</evidence>
<keyword evidence="3" id="KW-1003">Cell membrane</keyword>
<evidence type="ECO:0000256" key="5">
    <source>
        <dbReference type="ARBA" id="ARBA00022692"/>
    </source>
</evidence>
<evidence type="ECO:0000313" key="16">
    <source>
        <dbReference type="Proteomes" id="UP000238479"/>
    </source>
</evidence>
<evidence type="ECO:0000256" key="7">
    <source>
        <dbReference type="ARBA" id="ARBA00022737"/>
    </source>
</evidence>
<evidence type="ECO:0000256" key="4">
    <source>
        <dbReference type="ARBA" id="ARBA00022614"/>
    </source>
</evidence>
<keyword evidence="10" id="KW-0675">Receptor</keyword>
<dbReference type="Gene3D" id="3.80.10.10">
    <property type="entry name" value="Ribonuclease Inhibitor"/>
    <property type="match status" value="4"/>
</dbReference>
<feature type="transmembrane region" description="Helical" evidence="12">
    <location>
        <begin position="916"/>
        <end position="940"/>
    </location>
</feature>
<dbReference type="Pfam" id="PF13855">
    <property type="entry name" value="LRR_8"/>
    <property type="match status" value="2"/>
</dbReference>
<protein>
    <submittedName>
        <fullName evidence="15">Putative non-specific serine/threonine protein kinase</fullName>
        <ecNumber evidence="15">2.7.11.1</ecNumber>
    </submittedName>
</protein>
<gene>
    <name evidence="15" type="ORF">RchiOBHm_Chr2g0143001</name>
</gene>
<dbReference type="GO" id="GO:0004674">
    <property type="term" value="F:protein serine/threonine kinase activity"/>
    <property type="evidence" value="ECO:0007669"/>
    <property type="project" value="UniProtKB-KW"/>
</dbReference>
<keyword evidence="7" id="KW-0677">Repeat</keyword>
<comment type="caution">
    <text evidence="15">The sequence shown here is derived from an EMBL/GenBank/DDBJ whole genome shotgun (WGS) entry which is preliminary data.</text>
</comment>
<keyword evidence="6 13" id="KW-0732">Signal</keyword>
<keyword evidence="15" id="KW-0418">Kinase</keyword>
<dbReference type="PRINTS" id="PR00019">
    <property type="entry name" value="LEURICHRPT"/>
</dbReference>
<dbReference type="EC" id="2.7.11.1" evidence="15"/>
<dbReference type="SMART" id="SM00369">
    <property type="entry name" value="LRR_TYP"/>
    <property type="match status" value="10"/>
</dbReference>
<dbReference type="InterPro" id="IPR001611">
    <property type="entry name" value="Leu-rich_rpt"/>
</dbReference>
<reference evidence="15 16" key="1">
    <citation type="journal article" date="2018" name="Nat. Genet.">
        <title>The Rosa genome provides new insights in the design of modern roses.</title>
        <authorList>
            <person name="Bendahmane M."/>
        </authorList>
    </citation>
    <scope>NUCLEOTIDE SEQUENCE [LARGE SCALE GENOMIC DNA]</scope>
    <source>
        <strain evidence="16">cv. Old Blush</strain>
    </source>
</reference>
<evidence type="ECO:0000259" key="14">
    <source>
        <dbReference type="Pfam" id="PF08263"/>
    </source>
</evidence>
<name>A0A2P6RY12_ROSCH</name>
<dbReference type="Gramene" id="PRQ51312">
    <property type="protein sequence ID" value="PRQ51312"/>
    <property type="gene ID" value="RchiOBHm_Chr2g0143001"/>
</dbReference>
<dbReference type="FunFam" id="3.80.10.10:FF:000095">
    <property type="entry name" value="LRR receptor-like serine/threonine-protein kinase GSO1"/>
    <property type="match status" value="2"/>
</dbReference>
<evidence type="ECO:0000313" key="15">
    <source>
        <dbReference type="EMBL" id="PRQ51312.1"/>
    </source>
</evidence>
<feature type="domain" description="Leucine-rich repeat-containing N-terminal plant-type" evidence="14">
    <location>
        <begin position="42"/>
        <end position="77"/>
    </location>
</feature>
<keyword evidence="15" id="KW-0723">Serine/threonine-protein kinase</keyword>
<dbReference type="InterPro" id="IPR003591">
    <property type="entry name" value="Leu-rich_rpt_typical-subtyp"/>
</dbReference>
<dbReference type="GO" id="GO:0005886">
    <property type="term" value="C:plasma membrane"/>
    <property type="evidence" value="ECO:0007669"/>
    <property type="project" value="UniProtKB-SubCell"/>
</dbReference>
<evidence type="ECO:0000256" key="10">
    <source>
        <dbReference type="ARBA" id="ARBA00023170"/>
    </source>
</evidence>
<dbReference type="InterPro" id="IPR046956">
    <property type="entry name" value="RLP23-like"/>
</dbReference>
<evidence type="ECO:0000256" key="1">
    <source>
        <dbReference type="ARBA" id="ARBA00004251"/>
    </source>
</evidence>
<keyword evidence="9 12" id="KW-0472">Membrane</keyword>
<dbReference type="SMART" id="SM00365">
    <property type="entry name" value="LRR_SD22"/>
    <property type="match status" value="5"/>
</dbReference>
<keyword evidence="16" id="KW-1185">Reference proteome</keyword>
<dbReference type="InterPro" id="IPR032675">
    <property type="entry name" value="LRR_dom_sf"/>
</dbReference>